<dbReference type="Proteomes" id="UP000552709">
    <property type="component" value="Unassembled WGS sequence"/>
</dbReference>
<keyword evidence="3" id="KW-1185">Reference proteome</keyword>
<feature type="transmembrane region" description="Helical" evidence="1">
    <location>
        <begin position="90"/>
        <end position="108"/>
    </location>
</feature>
<feature type="transmembrane region" description="Helical" evidence="1">
    <location>
        <begin position="37"/>
        <end position="57"/>
    </location>
</feature>
<feature type="transmembrane region" description="Helical" evidence="1">
    <location>
        <begin position="115"/>
        <end position="133"/>
    </location>
</feature>
<dbReference type="AlphaFoldDB" id="A0A7W8NJ97"/>
<keyword evidence="1" id="KW-0472">Membrane</keyword>
<gene>
    <name evidence="2" type="ORF">HNQ08_005038</name>
</gene>
<name>A0A7W8NJ97_9DEIO</name>
<evidence type="ECO:0000313" key="2">
    <source>
        <dbReference type="EMBL" id="MBB5365912.1"/>
    </source>
</evidence>
<dbReference type="RefSeq" id="WP_184137794.1">
    <property type="nucleotide sequence ID" value="NZ_JACHFL010000024.1"/>
</dbReference>
<organism evidence="2 3">
    <name type="scientific">Deinococcus humi</name>
    <dbReference type="NCBI Taxonomy" id="662880"/>
    <lineage>
        <taxon>Bacteria</taxon>
        <taxon>Thermotogati</taxon>
        <taxon>Deinococcota</taxon>
        <taxon>Deinococci</taxon>
        <taxon>Deinococcales</taxon>
        <taxon>Deinococcaceae</taxon>
        <taxon>Deinococcus</taxon>
    </lineage>
</organism>
<evidence type="ECO:0000256" key="1">
    <source>
        <dbReference type="SAM" id="Phobius"/>
    </source>
</evidence>
<keyword evidence="1" id="KW-0812">Transmembrane</keyword>
<reference evidence="2 3" key="1">
    <citation type="submission" date="2020-08" db="EMBL/GenBank/DDBJ databases">
        <title>Genomic Encyclopedia of Type Strains, Phase IV (KMG-IV): sequencing the most valuable type-strain genomes for metagenomic binning, comparative biology and taxonomic classification.</title>
        <authorList>
            <person name="Goeker M."/>
        </authorList>
    </citation>
    <scope>NUCLEOTIDE SEQUENCE [LARGE SCALE GENOMIC DNA]</scope>
    <source>
        <strain evidence="2 3">DSM 27939</strain>
    </source>
</reference>
<sequence length="139" mass="14722">MSRPALAAKFTALVLRQMIALLFMLQAVSRALHERSAAVSAAVTMYALSFLGSRAFAQMTSGGNQNPDEILNRAVCGANGWLGWFTSTRFLVVLMAAGLVGFFIGRAVGKRDNDAIVGTFIAVAGLGAIRILVKIVTTC</sequence>
<comment type="caution">
    <text evidence="2">The sequence shown here is derived from an EMBL/GenBank/DDBJ whole genome shotgun (WGS) entry which is preliminary data.</text>
</comment>
<dbReference type="EMBL" id="JACHFL010000024">
    <property type="protein sequence ID" value="MBB5365912.1"/>
    <property type="molecule type" value="Genomic_DNA"/>
</dbReference>
<evidence type="ECO:0000313" key="3">
    <source>
        <dbReference type="Proteomes" id="UP000552709"/>
    </source>
</evidence>
<feature type="transmembrane region" description="Helical" evidence="1">
    <location>
        <begin position="6"/>
        <end position="25"/>
    </location>
</feature>
<protein>
    <submittedName>
        <fullName evidence="2">Uncharacterized protein</fullName>
    </submittedName>
</protein>
<accession>A0A7W8NJ97</accession>
<proteinExistence type="predicted"/>
<keyword evidence="1" id="KW-1133">Transmembrane helix</keyword>